<accession>A0A2G1W322</accession>
<feature type="transmembrane region" description="Helical" evidence="1">
    <location>
        <begin position="208"/>
        <end position="225"/>
    </location>
</feature>
<dbReference type="EMBL" id="NIZW01000017">
    <property type="protein sequence ID" value="PHQ33437.1"/>
    <property type="molecule type" value="Genomic_DNA"/>
</dbReference>
<feature type="transmembrane region" description="Helical" evidence="1">
    <location>
        <begin position="292"/>
        <end position="311"/>
    </location>
</feature>
<gene>
    <name evidence="2" type="ORF">CEE69_20685</name>
</gene>
<dbReference type="GeneID" id="90610418"/>
<proteinExistence type="predicted"/>
<name>A0A2G1W322_9BACT</name>
<comment type="caution">
    <text evidence="2">The sequence shown here is derived from an EMBL/GenBank/DDBJ whole genome shotgun (WGS) entry which is preliminary data.</text>
</comment>
<feature type="transmembrane region" description="Helical" evidence="1">
    <location>
        <begin position="81"/>
        <end position="105"/>
    </location>
</feature>
<dbReference type="OrthoDB" id="265995at2"/>
<feature type="transmembrane region" description="Helical" evidence="1">
    <location>
        <begin position="136"/>
        <end position="155"/>
    </location>
</feature>
<organism evidence="2 3">
    <name type="scientific">Rhodopirellula bahusiensis</name>
    <dbReference type="NCBI Taxonomy" id="2014065"/>
    <lineage>
        <taxon>Bacteria</taxon>
        <taxon>Pseudomonadati</taxon>
        <taxon>Planctomycetota</taxon>
        <taxon>Planctomycetia</taxon>
        <taxon>Pirellulales</taxon>
        <taxon>Pirellulaceae</taxon>
        <taxon>Rhodopirellula</taxon>
    </lineage>
</organism>
<protein>
    <submittedName>
        <fullName evidence="2">Uncharacterized protein</fullName>
    </submittedName>
</protein>
<dbReference type="Proteomes" id="UP000225740">
    <property type="component" value="Unassembled WGS sequence"/>
</dbReference>
<evidence type="ECO:0000313" key="2">
    <source>
        <dbReference type="EMBL" id="PHQ33437.1"/>
    </source>
</evidence>
<keyword evidence="1" id="KW-0472">Membrane</keyword>
<feature type="transmembrane region" description="Helical" evidence="1">
    <location>
        <begin position="50"/>
        <end position="69"/>
    </location>
</feature>
<feature type="transmembrane region" description="Helical" evidence="1">
    <location>
        <begin position="176"/>
        <end position="196"/>
    </location>
</feature>
<feature type="transmembrane region" description="Helical" evidence="1">
    <location>
        <begin position="237"/>
        <end position="257"/>
    </location>
</feature>
<evidence type="ECO:0000256" key="1">
    <source>
        <dbReference type="SAM" id="Phobius"/>
    </source>
</evidence>
<dbReference type="RefSeq" id="WP_099262545.1">
    <property type="nucleotide sequence ID" value="NZ_NIZW01000017.1"/>
</dbReference>
<feature type="transmembrane region" description="Helical" evidence="1">
    <location>
        <begin position="12"/>
        <end position="30"/>
    </location>
</feature>
<keyword evidence="1" id="KW-0812">Transmembrane</keyword>
<keyword evidence="3" id="KW-1185">Reference proteome</keyword>
<dbReference type="AlphaFoldDB" id="A0A2G1W322"/>
<sequence length="342" mass="38726">MSSRTWLPKIPLIWAVIAWAGVALSLNALPLAKSSVHWMMHPETADSLQWWASQANAVLYCVTAIFFAYGPPVRATVARTIARLFTILFVIVVFPFVASSIQRFWHVRPDSWDLLLWRLDDDWNEGRVFEFLGDSIAWLIAIGSLWLISGWRNVALKSRTADEDIAPEKNARPVTIQRLMALTAMAAGFAAILRWLQWSASSQDLVRMASAVAIALSIASVGTFTMRPGQRNRFWEWALGATLILLTWGVWFAYRFFADWYIGARFPIASDLTDRMQSIILSRYLKTANLRTISFICHALIAWALFAVLGYRLQRTLPDHPSVGSKQFGRNDRVEPHVGESL</sequence>
<evidence type="ECO:0000313" key="3">
    <source>
        <dbReference type="Proteomes" id="UP000225740"/>
    </source>
</evidence>
<reference evidence="2 3" key="1">
    <citation type="submission" date="2017-06" db="EMBL/GenBank/DDBJ databases">
        <title>Description of Rhodopirellula bahusiensis sp. nov.</title>
        <authorList>
            <person name="Kizina J."/>
            <person name="Harder J."/>
        </authorList>
    </citation>
    <scope>NUCLEOTIDE SEQUENCE [LARGE SCALE GENOMIC DNA]</scope>
    <source>
        <strain evidence="2 3">SWK21</strain>
    </source>
</reference>
<keyword evidence="1" id="KW-1133">Transmembrane helix</keyword>